<dbReference type="EMBL" id="JBGOSP010000006">
    <property type="protein sequence ID" value="MFA3837196.1"/>
    <property type="molecule type" value="Genomic_DNA"/>
</dbReference>
<keyword evidence="1" id="KW-0732">Signal</keyword>
<dbReference type="PANTHER" id="PTHR30570">
    <property type="entry name" value="PERIPLASMIC PHOSPHATE BINDING COMPONENT OF PHOSPHATE ABC TRANSPORTER"/>
    <property type="match status" value="1"/>
</dbReference>
<sequence length="517" mass="55243">MSWFDVDVVMGGAGVLIGIASIAAPVWIDRRAPRRKRIGYRKQMDTVIGGSNRAGASNVRLGLFDEMPEMSDATLVLLRIENDGSVPIGRDDYTDSSPHHGLTAVFEDRTVRGVAVTLPPEAEHLMGHFHQGPGLVSSGSALRIPRVPLNPGAYYKLLVLLTGGPVDSDTTVQGDVEGGELHENHSVTPDEKPPVFGFWARRVTGLLSAFVIALAALALWPDTPPPPDYCEKGTLTVTGSTAFAPVAEELKQKYEEHCPDVTITVSAHGSQTGVRELALGGAQGAGAAGQPAKGSPAVVAFSDGPRPASYTQLSENHVAVSLFTLVVNDRVRLRNLRVADVRRLYRGEIRSWAQLGGPDLPVVLVSRTSGSGTRRALQDRVLAGGEEPRTSSDDCTNRTVRSVPVLRCELDSTDQVLDAVARIPGALGYSELRAATELKGLHRLSLDGHAPDIDHIESSGYPYREIEFAYTYGRPPADSLASSFLAYAIRGPGQDVIRTHGHLPCGTPVGLRICGKG</sequence>
<reference evidence="4 5" key="1">
    <citation type="submission" date="2024-08" db="EMBL/GenBank/DDBJ databases">
        <title>Genome sequence of Streptomyces aureus CACIA-1.46HGO.</title>
        <authorList>
            <person name="Evangelista-Martinez Z."/>
        </authorList>
    </citation>
    <scope>NUCLEOTIDE SEQUENCE [LARGE SCALE GENOMIC DNA]</scope>
    <source>
        <strain evidence="4 5">CACIA-1.46HGO</strain>
    </source>
</reference>
<accession>A0ABV4SIU6</accession>
<dbReference type="SUPFAM" id="SSF53850">
    <property type="entry name" value="Periplasmic binding protein-like II"/>
    <property type="match status" value="1"/>
</dbReference>
<evidence type="ECO:0000259" key="3">
    <source>
        <dbReference type="Pfam" id="PF12849"/>
    </source>
</evidence>
<dbReference type="PANTHER" id="PTHR30570:SF1">
    <property type="entry name" value="PHOSPHATE-BINDING PROTEIN PSTS"/>
    <property type="match status" value="1"/>
</dbReference>
<evidence type="ECO:0000313" key="5">
    <source>
        <dbReference type="Proteomes" id="UP001571476"/>
    </source>
</evidence>
<name>A0ABV4SIU6_9ACTN</name>
<dbReference type="Pfam" id="PF12849">
    <property type="entry name" value="PBP_like_2"/>
    <property type="match status" value="1"/>
</dbReference>
<dbReference type="InterPro" id="IPR050811">
    <property type="entry name" value="Phosphate_ABC_transporter"/>
</dbReference>
<feature type="transmembrane region" description="Helical" evidence="2">
    <location>
        <begin position="6"/>
        <end position="28"/>
    </location>
</feature>
<dbReference type="RefSeq" id="WP_372562694.1">
    <property type="nucleotide sequence ID" value="NZ_JBGOSP010000006.1"/>
</dbReference>
<organism evidence="4 5">
    <name type="scientific">Streptomyces aureus</name>
    <dbReference type="NCBI Taxonomy" id="193461"/>
    <lineage>
        <taxon>Bacteria</taxon>
        <taxon>Bacillati</taxon>
        <taxon>Actinomycetota</taxon>
        <taxon>Actinomycetes</taxon>
        <taxon>Kitasatosporales</taxon>
        <taxon>Streptomycetaceae</taxon>
        <taxon>Streptomyces</taxon>
    </lineage>
</organism>
<comment type="caution">
    <text evidence="4">The sequence shown here is derived from an EMBL/GenBank/DDBJ whole genome shotgun (WGS) entry which is preliminary data.</text>
</comment>
<feature type="domain" description="PBP" evidence="3">
    <location>
        <begin position="231"/>
        <end position="488"/>
    </location>
</feature>
<evidence type="ECO:0000256" key="2">
    <source>
        <dbReference type="SAM" id="Phobius"/>
    </source>
</evidence>
<keyword evidence="2" id="KW-0812">Transmembrane</keyword>
<keyword evidence="2" id="KW-0472">Membrane</keyword>
<dbReference type="InterPro" id="IPR024370">
    <property type="entry name" value="PBP_domain"/>
</dbReference>
<dbReference type="Gene3D" id="3.40.190.10">
    <property type="entry name" value="Periplasmic binding protein-like II"/>
    <property type="match status" value="2"/>
</dbReference>
<dbReference type="Proteomes" id="UP001571476">
    <property type="component" value="Unassembled WGS sequence"/>
</dbReference>
<feature type="transmembrane region" description="Helical" evidence="2">
    <location>
        <begin position="203"/>
        <end position="220"/>
    </location>
</feature>
<evidence type="ECO:0000313" key="4">
    <source>
        <dbReference type="EMBL" id="MFA3837196.1"/>
    </source>
</evidence>
<keyword evidence="5" id="KW-1185">Reference proteome</keyword>
<evidence type="ECO:0000256" key="1">
    <source>
        <dbReference type="ARBA" id="ARBA00022729"/>
    </source>
</evidence>
<gene>
    <name evidence="4" type="ORF">ACEG43_13575</name>
</gene>
<keyword evidence="2" id="KW-1133">Transmembrane helix</keyword>
<protein>
    <submittedName>
        <fullName evidence="4">Substrate-binding domain-containing protein</fullName>
    </submittedName>
</protein>
<proteinExistence type="predicted"/>